<comment type="caution">
    <text evidence="1">The sequence shown here is derived from an EMBL/GenBank/DDBJ whole genome shotgun (WGS) entry which is preliminary data.</text>
</comment>
<evidence type="ECO:0000313" key="2">
    <source>
        <dbReference type="Proteomes" id="UP000244066"/>
    </source>
</evidence>
<organism evidence="1 2">
    <name type="scientific">Candidatus Terraquivivens tikiterensis</name>
    <dbReference type="NCBI Taxonomy" id="1980982"/>
    <lineage>
        <taxon>Archaea</taxon>
        <taxon>Nitrososphaerota</taxon>
        <taxon>Candidatus Wolframiiraptoraceae</taxon>
        <taxon>Candidatus Terraquivivens</taxon>
    </lineage>
</organism>
<evidence type="ECO:0000313" key="1">
    <source>
        <dbReference type="EMBL" id="PUA31977.1"/>
    </source>
</evidence>
<gene>
    <name evidence="1" type="ORF">B9J98_04860</name>
</gene>
<accession>A0A2R7Y3N8</accession>
<dbReference type="AlphaFoldDB" id="A0A2R7Y3N8"/>
<proteinExistence type="predicted"/>
<dbReference type="Proteomes" id="UP000244066">
    <property type="component" value="Unassembled WGS sequence"/>
</dbReference>
<protein>
    <submittedName>
        <fullName evidence="1">Uncharacterized protein</fullName>
    </submittedName>
</protein>
<sequence>MLGENSVEAMALVNTGFESDVPEILIPINLAERLGVWPNLPDGTIVETYRSVSGLMRVYRIKGARASLIIEDAKTPLVDTYLVIAEEADEVLLNDQIISKFGIVIEDPARGEWRIKGETKIRISETNRT</sequence>
<name>A0A2R7Y3N8_9ARCH</name>
<dbReference type="EMBL" id="NDWU01000011">
    <property type="protein sequence ID" value="PUA31977.1"/>
    <property type="molecule type" value="Genomic_DNA"/>
</dbReference>
<reference evidence="1 2" key="1">
    <citation type="submission" date="2017-04" db="EMBL/GenBank/DDBJ databases">
        <title>Draft Aigarchaeota genome from a New Zealand hot spring.</title>
        <authorList>
            <person name="Reysenbach A.-L."/>
            <person name="Donaho J.A."/>
            <person name="Gerhart J."/>
            <person name="Kelley J.F."/>
            <person name="Kouba K."/>
            <person name="Podar M."/>
            <person name="Stott M."/>
        </authorList>
    </citation>
    <scope>NUCLEOTIDE SEQUENCE [LARGE SCALE GENOMIC DNA]</scope>
    <source>
        <strain evidence="1">NZ13_MG1</strain>
    </source>
</reference>